<evidence type="ECO:0000313" key="2">
    <source>
        <dbReference type="Proteomes" id="UP001060085"/>
    </source>
</evidence>
<protein>
    <submittedName>
        <fullName evidence="1">Uncharacterized protein</fullName>
    </submittedName>
</protein>
<dbReference type="EMBL" id="CM044702">
    <property type="protein sequence ID" value="KAI5676032.1"/>
    <property type="molecule type" value="Genomic_DNA"/>
</dbReference>
<name>A0ACC0BTX4_CATRO</name>
<reference evidence="2" key="1">
    <citation type="journal article" date="2023" name="Nat. Plants">
        <title>Single-cell RNA sequencing provides a high-resolution roadmap for understanding the multicellular compartmentation of specialized metabolism.</title>
        <authorList>
            <person name="Sun S."/>
            <person name="Shen X."/>
            <person name="Li Y."/>
            <person name="Li Y."/>
            <person name="Wang S."/>
            <person name="Li R."/>
            <person name="Zhang H."/>
            <person name="Shen G."/>
            <person name="Guo B."/>
            <person name="Wei J."/>
            <person name="Xu J."/>
            <person name="St-Pierre B."/>
            <person name="Chen S."/>
            <person name="Sun C."/>
        </authorList>
    </citation>
    <scope>NUCLEOTIDE SEQUENCE [LARGE SCALE GENOMIC DNA]</scope>
</reference>
<dbReference type="Proteomes" id="UP001060085">
    <property type="component" value="Linkage Group LG02"/>
</dbReference>
<keyword evidence="2" id="KW-1185">Reference proteome</keyword>
<evidence type="ECO:0000313" key="1">
    <source>
        <dbReference type="EMBL" id="KAI5676032.1"/>
    </source>
</evidence>
<sequence length="150" mass="16396">MLAPTNDIVDNVNTYILLLLLVVVPIMLLHNTKQSKELCNGTRLSIIRLGESVIEAEVITGTSTGKANPNKILLCNDINKSQGKTFENIGVFSPKPVFCPGQLYVAASRVTSCNGLKFYIDNTGKCQNNMVKNICYSEIFSNMYVGESGT</sequence>
<accession>A0ACC0BTX4</accession>
<proteinExistence type="predicted"/>
<comment type="caution">
    <text evidence="1">The sequence shown here is derived from an EMBL/GenBank/DDBJ whole genome shotgun (WGS) entry which is preliminary data.</text>
</comment>
<organism evidence="1 2">
    <name type="scientific">Catharanthus roseus</name>
    <name type="common">Madagascar periwinkle</name>
    <name type="synonym">Vinca rosea</name>
    <dbReference type="NCBI Taxonomy" id="4058"/>
    <lineage>
        <taxon>Eukaryota</taxon>
        <taxon>Viridiplantae</taxon>
        <taxon>Streptophyta</taxon>
        <taxon>Embryophyta</taxon>
        <taxon>Tracheophyta</taxon>
        <taxon>Spermatophyta</taxon>
        <taxon>Magnoliopsida</taxon>
        <taxon>eudicotyledons</taxon>
        <taxon>Gunneridae</taxon>
        <taxon>Pentapetalae</taxon>
        <taxon>asterids</taxon>
        <taxon>lamiids</taxon>
        <taxon>Gentianales</taxon>
        <taxon>Apocynaceae</taxon>
        <taxon>Rauvolfioideae</taxon>
        <taxon>Vinceae</taxon>
        <taxon>Catharanthinae</taxon>
        <taxon>Catharanthus</taxon>
    </lineage>
</organism>
<gene>
    <name evidence="1" type="ORF">M9H77_06982</name>
</gene>